<feature type="compositionally biased region" description="Polar residues" evidence="1">
    <location>
        <begin position="67"/>
        <end position="78"/>
    </location>
</feature>
<sequence>MERSAVPNYIFGNFHLPKLRRRNYNQNASCCGSIRFEETLPGLSHPEMISGYNSVHPTRAPGLPTFSAGTDCTSSAENRQPPPPLL</sequence>
<organism evidence="2 3">
    <name type="scientific">Araneus ventricosus</name>
    <name type="common">Orbweaver spider</name>
    <name type="synonym">Epeira ventricosa</name>
    <dbReference type="NCBI Taxonomy" id="182803"/>
    <lineage>
        <taxon>Eukaryota</taxon>
        <taxon>Metazoa</taxon>
        <taxon>Ecdysozoa</taxon>
        <taxon>Arthropoda</taxon>
        <taxon>Chelicerata</taxon>
        <taxon>Arachnida</taxon>
        <taxon>Araneae</taxon>
        <taxon>Araneomorphae</taxon>
        <taxon>Entelegynae</taxon>
        <taxon>Araneoidea</taxon>
        <taxon>Araneidae</taxon>
        <taxon>Araneus</taxon>
    </lineage>
</organism>
<dbReference type="AlphaFoldDB" id="A0A4Y2TBV8"/>
<protein>
    <submittedName>
        <fullName evidence="2">Uncharacterized protein</fullName>
    </submittedName>
</protein>
<comment type="caution">
    <text evidence="2">The sequence shown here is derived from an EMBL/GenBank/DDBJ whole genome shotgun (WGS) entry which is preliminary data.</text>
</comment>
<evidence type="ECO:0000256" key="1">
    <source>
        <dbReference type="SAM" id="MobiDB-lite"/>
    </source>
</evidence>
<keyword evidence="3" id="KW-1185">Reference proteome</keyword>
<accession>A0A4Y2TBV8</accession>
<proteinExistence type="predicted"/>
<gene>
    <name evidence="2" type="ORF">AVEN_11174_1</name>
</gene>
<dbReference type="Proteomes" id="UP000499080">
    <property type="component" value="Unassembled WGS sequence"/>
</dbReference>
<dbReference type="EMBL" id="BGPR01027557">
    <property type="protein sequence ID" value="GBN98144.1"/>
    <property type="molecule type" value="Genomic_DNA"/>
</dbReference>
<evidence type="ECO:0000313" key="3">
    <source>
        <dbReference type="Proteomes" id="UP000499080"/>
    </source>
</evidence>
<feature type="region of interest" description="Disordered" evidence="1">
    <location>
        <begin position="63"/>
        <end position="86"/>
    </location>
</feature>
<reference evidence="2 3" key="1">
    <citation type="journal article" date="2019" name="Sci. Rep.">
        <title>Orb-weaving spider Araneus ventricosus genome elucidates the spidroin gene catalogue.</title>
        <authorList>
            <person name="Kono N."/>
            <person name="Nakamura H."/>
            <person name="Ohtoshi R."/>
            <person name="Moran D.A.P."/>
            <person name="Shinohara A."/>
            <person name="Yoshida Y."/>
            <person name="Fujiwara M."/>
            <person name="Mori M."/>
            <person name="Tomita M."/>
            <person name="Arakawa K."/>
        </authorList>
    </citation>
    <scope>NUCLEOTIDE SEQUENCE [LARGE SCALE GENOMIC DNA]</scope>
</reference>
<name>A0A4Y2TBV8_ARAVE</name>
<evidence type="ECO:0000313" key="2">
    <source>
        <dbReference type="EMBL" id="GBN98144.1"/>
    </source>
</evidence>